<organism evidence="1 2">
    <name type="scientific">Thalassiosira oceanica</name>
    <name type="common">Marine diatom</name>
    <dbReference type="NCBI Taxonomy" id="159749"/>
    <lineage>
        <taxon>Eukaryota</taxon>
        <taxon>Sar</taxon>
        <taxon>Stramenopiles</taxon>
        <taxon>Ochrophyta</taxon>
        <taxon>Bacillariophyta</taxon>
        <taxon>Coscinodiscophyceae</taxon>
        <taxon>Thalassiosirophycidae</taxon>
        <taxon>Thalassiosirales</taxon>
        <taxon>Thalassiosiraceae</taxon>
        <taxon>Thalassiosira</taxon>
    </lineage>
</organism>
<dbReference type="EMBL" id="AGNL01000501">
    <property type="protein sequence ID" value="EJK77720.1"/>
    <property type="molecule type" value="Genomic_DNA"/>
</dbReference>
<name>K0TJA9_THAOC</name>
<reference evidence="1 2" key="1">
    <citation type="journal article" date="2012" name="Genome Biol.">
        <title>Genome and low-iron response of an oceanic diatom adapted to chronic iron limitation.</title>
        <authorList>
            <person name="Lommer M."/>
            <person name="Specht M."/>
            <person name="Roy A.S."/>
            <person name="Kraemer L."/>
            <person name="Andreson R."/>
            <person name="Gutowska M.A."/>
            <person name="Wolf J."/>
            <person name="Bergner S.V."/>
            <person name="Schilhabel M.B."/>
            <person name="Klostermeier U.C."/>
            <person name="Beiko R.G."/>
            <person name="Rosenstiel P."/>
            <person name="Hippler M."/>
            <person name="Laroche J."/>
        </authorList>
    </citation>
    <scope>NUCLEOTIDE SEQUENCE [LARGE SCALE GENOMIC DNA]</scope>
    <source>
        <strain evidence="1 2">CCMP1005</strain>
    </source>
</reference>
<evidence type="ECO:0000313" key="2">
    <source>
        <dbReference type="Proteomes" id="UP000266841"/>
    </source>
</evidence>
<comment type="caution">
    <text evidence="1">The sequence shown here is derived from an EMBL/GenBank/DDBJ whole genome shotgun (WGS) entry which is preliminary data.</text>
</comment>
<dbReference type="Proteomes" id="UP000266841">
    <property type="component" value="Unassembled WGS sequence"/>
</dbReference>
<proteinExistence type="predicted"/>
<evidence type="ECO:0000313" key="1">
    <source>
        <dbReference type="EMBL" id="EJK77720.1"/>
    </source>
</evidence>
<keyword evidence="2" id="KW-1185">Reference proteome</keyword>
<protein>
    <submittedName>
        <fullName evidence="1">Uncharacterized protein</fullName>
    </submittedName>
</protein>
<gene>
    <name evidence="1" type="ORF">THAOC_00431</name>
</gene>
<sequence>MSQSPSASQAPSIDVPRGATLVGQGAACADSSKERYSSLSLKASEFKDGFSAQLCLEKCLSLSFITQLHLRGFEVEQTKWFPCACLFDHEPDNTYDEKFTSELWRENGIGSSYPGGKGVGPVSSVISDFRNPFCYAVGDDTSFPDLSTHSSASVINDSTECLNLTVSILTPQVTRHGLYLSWGLYDGSDCVDTPNWLDSKKNGCDWYSSELISPCGLGVANDNCCVCNQFHAAPKLWGEKSILITPNNTFDCFDSPNWEDKDGKGCDAYGEYCPDPSEAVGEFLRHAESVRENCCACGGGTTSLRSNSIIMRNAIESNVCLAKDETYRFQVRAHGWTKADDTLGHSAITYALSGQENQIACGQFEIKDSWSLKLGQFEIKDYWSFWS</sequence>
<dbReference type="AlphaFoldDB" id="K0TJA9"/>
<accession>K0TJA9</accession>
<feature type="non-terminal residue" evidence="1">
    <location>
        <position position="387"/>
    </location>
</feature>